<sequence length="220" mass="23861">MSIVLEHPDTAAVDRAGLARAVQLIEARQSVRRYAEQDIDDDVLAQLLHCATRAPSAHNRQPWRFAVLRHDGAKATLAAAMGDRLRRDRLADGDGHAEIDADVARSAARITGAPVVILVASSLADMDAYPDERRRTAEAAMAMQSTAMAVQNLLLAASAAGLGACWMCAPLFCPDTARRALAIPLDWQPQALVTLGIPHGPVKRRPRRGMREVVRQEVKP</sequence>
<proteinExistence type="predicted"/>
<dbReference type="Gene3D" id="3.40.109.10">
    <property type="entry name" value="NADH Oxidase"/>
    <property type="match status" value="1"/>
</dbReference>
<dbReference type="InterPro" id="IPR029479">
    <property type="entry name" value="Nitroreductase"/>
</dbReference>
<evidence type="ECO:0000259" key="1">
    <source>
        <dbReference type="Pfam" id="PF00881"/>
    </source>
</evidence>
<dbReference type="PANTHER" id="PTHR23026:SF123">
    <property type="entry name" value="NAD(P)H NITROREDUCTASE RV3131-RELATED"/>
    <property type="match status" value="1"/>
</dbReference>
<organism evidence="2 3">
    <name type="scientific">Variovorax defluvii</name>
    <dbReference type="NCBI Taxonomy" id="913761"/>
    <lineage>
        <taxon>Bacteria</taxon>
        <taxon>Pseudomonadati</taxon>
        <taxon>Pseudomonadota</taxon>
        <taxon>Betaproteobacteria</taxon>
        <taxon>Burkholderiales</taxon>
        <taxon>Comamonadaceae</taxon>
        <taxon>Variovorax</taxon>
    </lineage>
</organism>
<keyword evidence="3" id="KW-1185">Reference proteome</keyword>
<comment type="caution">
    <text evidence="2">The sequence shown here is derived from an EMBL/GenBank/DDBJ whole genome shotgun (WGS) entry which is preliminary data.</text>
</comment>
<feature type="domain" description="Nitroreductase" evidence="1">
    <location>
        <begin position="25"/>
        <end position="196"/>
    </location>
</feature>
<dbReference type="PANTHER" id="PTHR23026">
    <property type="entry name" value="NADPH NITROREDUCTASE"/>
    <property type="match status" value="1"/>
</dbReference>
<reference evidence="3" key="1">
    <citation type="journal article" date="2019" name="Int. J. Syst. Evol. Microbiol.">
        <title>The Global Catalogue of Microorganisms (GCM) 10K type strain sequencing project: providing services to taxonomists for standard genome sequencing and annotation.</title>
        <authorList>
            <consortium name="The Broad Institute Genomics Platform"/>
            <consortium name="The Broad Institute Genome Sequencing Center for Infectious Disease"/>
            <person name="Wu L."/>
            <person name="Ma J."/>
        </authorList>
    </citation>
    <scope>NUCLEOTIDE SEQUENCE [LARGE SCALE GENOMIC DNA]</scope>
    <source>
        <strain evidence="3">JCM 17804</strain>
    </source>
</reference>
<dbReference type="RefSeq" id="WP_345540645.1">
    <property type="nucleotide sequence ID" value="NZ_BAABGJ010000079.1"/>
</dbReference>
<gene>
    <name evidence="2" type="ORF">GCM10023165_44030</name>
</gene>
<accession>A0ABP8I8U8</accession>
<dbReference type="Pfam" id="PF00881">
    <property type="entry name" value="Nitroreductase"/>
    <property type="match status" value="1"/>
</dbReference>
<name>A0ABP8I8U8_9BURK</name>
<dbReference type="EMBL" id="BAABGJ010000079">
    <property type="protein sequence ID" value="GAA4353661.1"/>
    <property type="molecule type" value="Genomic_DNA"/>
</dbReference>
<dbReference type="SUPFAM" id="SSF55469">
    <property type="entry name" value="FMN-dependent nitroreductase-like"/>
    <property type="match status" value="1"/>
</dbReference>
<protein>
    <submittedName>
        <fullName evidence="2">Nitroreductase family protein</fullName>
    </submittedName>
</protein>
<dbReference type="Proteomes" id="UP001500975">
    <property type="component" value="Unassembled WGS sequence"/>
</dbReference>
<dbReference type="InterPro" id="IPR000415">
    <property type="entry name" value="Nitroreductase-like"/>
</dbReference>
<evidence type="ECO:0000313" key="2">
    <source>
        <dbReference type="EMBL" id="GAA4353661.1"/>
    </source>
</evidence>
<dbReference type="InterPro" id="IPR050627">
    <property type="entry name" value="Nitroreductase/BluB"/>
</dbReference>
<evidence type="ECO:0000313" key="3">
    <source>
        <dbReference type="Proteomes" id="UP001500975"/>
    </source>
</evidence>